<keyword evidence="4 8" id="KW-0808">Transferase</keyword>
<reference evidence="8 9" key="1">
    <citation type="submission" date="2018-06" db="EMBL/GenBank/DDBJ databases">
        <title>A transcriptomic atlas of mushroom development highlights an independent origin of complex multicellularity.</title>
        <authorList>
            <consortium name="DOE Joint Genome Institute"/>
            <person name="Krizsan K."/>
            <person name="Almasi E."/>
            <person name="Merenyi Z."/>
            <person name="Sahu N."/>
            <person name="Viragh M."/>
            <person name="Koszo T."/>
            <person name="Mondo S."/>
            <person name="Kiss B."/>
            <person name="Balint B."/>
            <person name="Kues U."/>
            <person name="Barry K."/>
            <person name="Hegedus J.C."/>
            <person name="Henrissat B."/>
            <person name="Johnson J."/>
            <person name="Lipzen A."/>
            <person name="Ohm R."/>
            <person name="Nagy I."/>
            <person name="Pangilinan J."/>
            <person name="Yan J."/>
            <person name="Xiong Y."/>
            <person name="Grigoriev I.V."/>
            <person name="Hibbett D.S."/>
            <person name="Nagy L.G."/>
        </authorList>
    </citation>
    <scope>NUCLEOTIDE SEQUENCE [LARGE SCALE GENOMIC DNA]</scope>
    <source>
        <strain evidence="8 9">SZMC22713</strain>
    </source>
</reference>
<dbReference type="FunFam" id="3.40.50.2000:FF:000007">
    <property type="entry name" value="Trehalose-6-phosphate synthase"/>
    <property type="match status" value="1"/>
</dbReference>
<evidence type="ECO:0000256" key="2">
    <source>
        <dbReference type="ARBA" id="ARBA00012538"/>
    </source>
</evidence>
<dbReference type="EC" id="2.4.1.15" evidence="2"/>
<gene>
    <name evidence="8" type="ORF">BD410DRAFT_603588</name>
</gene>
<dbReference type="EMBL" id="ML170163">
    <property type="protein sequence ID" value="TDL25664.1"/>
    <property type="molecule type" value="Genomic_DNA"/>
</dbReference>
<evidence type="ECO:0000256" key="4">
    <source>
        <dbReference type="ARBA" id="ARBA00022679"/>
    </source>
</evidence>
<dbReference type="FunFam" id="3.40.50.2000:FF:000035">
    <property type="entry name" value="Trehalose-6-phosphate synthase"/>
    <property type="match status" value="1"/>
</dbReference>
<evidence type="ECO:0000256" key="5">
    <source>
        <dbReference type="ARBA" id="ARBA00024331"/>
    </source>
</evidence>
<dbReference type="Gene3D" id="3.40.50.2000">
    <property type="entry name" value="Glycogen Phosphorylase B"/>
    <property type="match status" value="2"/>
</dbReference>
<dbReference type="GO" id="GO:0034605">
    <property type="term" value="P:cellular response to heat"/>
    <property type="evidence" value="ECO:0007669"/>
    <property type="project" value="TreeGrafter"/>
</dbReference>
<dbReference type="VEuPathDB" id="FungiDB:BD410DRAFT_603588"/>
<dbReference type="CDD" id="cd03788">
    <property type="entry name" value="GT20_TPS"/>
    <property type="match status" value="1"/>
</dbReference>
<dbReference type="STRING" id="50990.A0A4Y7QDH9"/>
<comment type="similarity">
    <text evidence="1">Belongs to the glycosyltransferase 20 family.</text>
</comment>
<evidence type="ECO:0000256" key="3">
    <source>
        <dbReference type="ARBA" id="ARBA00022676"/>
    </source>
</evidence>
<dbReference type="AlphaFoldDB" id="A0A4Y7QDH9"/>
<evidence type="ECO:0000256" key="7">
    <source>
        <dbReference type="ARBA" id="ARBA00048039"/>
    </source>
</evidence>
<comment type="catalytic activity">
    <reaction evidence="7">
        <text>D-glucose 6-phosphate + UDP-alpha-D-glucose = alpha,alpha-trehalose 6-phosphate + UDP + H(+)</text>
        <dbReference type="Rhea" id="RHEA:18889"/>
        <dbReference type="ChEBI" id="CHEBI:15378"/>
        <dbReference type="ChEBI" id="CHEBI:58223"/>
        <dbReference type="ChEBI" id="CHEBI:58429"/>
        <dbReference type="ChEBI" id="CHEBI:58885"/>
        <dbReference type="ChEBI" id="CHEBI:61548"/>
        <dbReference type="EC" id="2.4.1.15"/>
    </reaction>
</comment>
<sequence length="525" mass="59434">MNSGTTQRLIVVSNRLPITISKDANGEYHFKMSSGGLVSALSGCKKSMSFTWIGWPGFFIPVKDRPIVDKRLMEEYSCQAVYLDDDLADRHYNGFSNSILWPLFHYHPGEMNFDEENWLAYRQANLKFAEVVRSQVREGDMVWVQDYHLMLLPMLLRNLIKDEAKSGGFNKELTRVTEGIEGDESVHVEEERVTNLKIGFFLHTPFPSSEIYRILPVRREILLGVLYCDLIGFHTYDYARHFLSSCTRILGLPTMPNGVEFEGRLAHVGTYPIGIDPDSFLDNLKKDKVVKRIKEFEQRFQGVKVIVGVDRLDYIKGVPQKLHALELFLTQHPEWIGKVVLVQLAVPSRQDVEEYQNLRSTVNELVGRINGRFGTVDFMPIHFMHKSLPFDELCALYAVSDVCLVSSTRDGMNLVSYEYIACQQERQGVMIISEFAGAAQSLNGSIVVNPWDSQEVADAIHQAVTMSPETRAENHGKLFKYVQKYSAAYWGTSFVGEMTKISEAIDKAAAAHAHATITGDTPKDA</sequence>
<name>A0A4Y7QDH9_9AGAM</name>
<keyword evidence="9" id="KW-1185">Reference proteome</keyword>
<dbReference type="Pfam" id="PF00982">
    <property type="entry name" value="Glyco_transf_20"/>
    <property type="match status" value="1"/>
</dbReference>
<dbReference type="GO" id="GO:0005946">
    <property type="term" value="C:alpha,alpha-trehalose-phosphate synthase complex (UDP-forming)"/>
    <property type="evidence" value="ECO:0007669"/>
    <property type="project" value="TreeGrafter"/>
</dbReference>
<dbReference type="GO" id="GO:0005829">
    <property type="term" value="C:cytosol"/>
    <property type="evidence" value="ECO:0007669"/>
    <property type="project" value="TreeGrafter"/>
</dbReference>
<protein>
    <recommendedName>
        <fullName evidence="2">alpha,alpha-trehalose-phosphate synthase (UDP-forming)</fullName>
        <ecNumber evidence="2">2.4.1.15</ecNumber>
    </recommendedName>
    <alternativeName>
        <fullName evidence="6">UDP-glucose-glucosephosphate glucosyltransferase</fullName>
    </alternativeName>
</protein>
<comment type="pathway">
    <text evidence="5">Carbohydrate biosynthesis.</text>
</comment>
<accession>A0A4Y7QDH9</accession>
<dbReference type="SUPFAM" id="SSF53756">
    <property type="entry name" value="UDP-Glycosyltransferase/glycogen phosphorylase"/>
    <property type="match status" value="1"/>
</dbReference>
<dbReference type="GO" id="GO:0005992">
    <property type="term" value="P:trehalose biosynthetic process"/>
    <property type="evidence" value="ECO:0007669"/>
    <property type="project" value="InterPro"/>
</dbReference>
<evidence type="ECO:0000313" key="9">
    <source>
        <dbReference type="Proteomes" id="UP000294933"/>
    </source>
</evidence>
<dbReference type="InterPro" id="IPR001830">
    <property type="entry name" value="Glyco_trans_20"/>
</dbReference>
<keyword evidence="3" id="KW-0328">Glycosyltransferase</keyword>
<dbReference type="PANTHER" id="PTHR10788:SF106">
    <property type="entry name" value="BCDNA.GH08860"/>
    <property type="match status" value="1"/>
</dbReference>
<dbReference type="PANTHER" id="PTHR10788">
    <property type="entry name" value="TREHALOSE-6-PHOSPHATE SYNTHASE"/>
    <property type="match status" value="1"/>
</dbReference>
<evidence type="ECO:0000256" key="6">
    <source>
        <dbReference type="ARBA" id="ARBA00029654"/>
    </source>
</evidence>
<organism evidence="8 9">
    <name type="scientific">Rickenella mellea</name>
    <dbReference type="NCBI Taxonomy" id="50990"/>
    <lineage>
        <taxon>Eukaryota</taxon>
        <taxon>Fungi</taxon>
        <taxon>Dikarya</taxon>
        <taxon>Basidiomycota</taxon>
        <taxon>Agaricomycotina</taxon>
        <taxon>Agaricomycetes</taxon>
        <taxon>Hymenochaetales</taxon>
        <taxon>Rickenellaceae</taxon>
        <taxon>Rickenella</taxon>
    </lineage>
</organism>
<dbReference type="GO" id="GO:0004805">
    <property type="term" value="F:trehalose-phosphatase activity"/>
    <property type="evidence" value="ECO:0007669"/>
    <property type="project" value="TreeGrafter"/>
</dbReference>
<dbReference type="GO" id="GO:0003825">
    <property type="term" value="F:alpha,alpha-trehalose-phosphate synthase (UDP-forming) activity"/>
    <property type="evidence" value="ECO:0007669"/>
    <property type="project" value="UniProtKB-EC"/>
</dbReference>
<dbReference type="OrthoDB" id="755951at2759"/>
<evidence type="ECO:0000256" key="1">
    <source>
        <dbReference type="ARBA" id="ARBA00008799"/>
    </source>
</evidence>
<evidence type="ECO:0000313" key="8">
    <source>
        <dbReference type="EMBL" id="TDL25664.1"/>
    </source>
</evidence>
<dbReference type="Proteomes" id="UP000294933">
    <property type="component" value="Unassembled WGS sequence"/>
</dbReference>
<proteinExistence type="inferred from homology"/>